<comment type="caution">
    <text evidence="2">The sequence shown here is derived from an EMBL/GenBank/DDBJ whole genome shotgun (WGS) entry which is preliminary data.</text>
</comment>
<gene>
    <name evidence="2" type="ORF">GS399_09655</name>
</gene>
<dbReference type="InterPro" id="IPR038725">
    <property type="entry name" value="YdaG_split_barrel_FMN-bd"/>
</dbReference>
<sequence length="168" mass="18793">MENIENLVSKEAVEKIKELAQDAGICMFVTNLTELPLTSRPMGTADVDDEGNIWFLSNKNSDKNIEIKEDKRVQLFYSNKGAAEYLSVFGEAEIYRDHAEVEKVWTPIAKAWFKQGADDPAVSAIRVKPQDVYYWDTKHNKLVTLVSILASAVSGKKDANAVEGKLKV</sequence>
<dbReference type="EMBL" id="WVHT01000004">
    <property type="protein sequence ID" value="MXV51233.1"/>
    <property type="molecule type" value="Genomic_DNA"/>
</dbReference>
<name>A0A7K1Y9G0_9SPHI</name>
<dbReference type="PANTHER" id="PTHR34818:SF1">
    <property type="entry name" value="PROTEIN BLI-3"/>
    <property type="match status" value="1"/>
</dbReference>
<dbReference type="SUPFAM" id="SSF50475">
    <property type="entry name" value="FMN-binding split barrel"/>
    <property type="match status" value="1"/>
</dbReference>
<evidence type="ECO:0000259" key="1">
    <source>
        <dbReference type="Pfam" id="PF16242"/>
    </source>
</evidence>
<dbReference type="RefSeq" id="WP_160844416.1">
    <property type="nucleotide sequence ID" value="NZ_WVHT01000004.1"/>
</dbReference>
<dbReference type="PANTHER" id="PTHR34818">
    <property type="entry name" value="PROTEIN BLI-3"/>
    <property type="match status" value="1"/>
</dbReference>
<dbReference type="AlphaFoldDB" id="A0A7K1Y9G0"/>
<dbReference type="Proteomes" id="UP000466586">
    <property type="component" value="Unassembled WGS sequence"/>
</dbReference>
<evidence type="ECO:0000313" key="2">
    <source>
        <dbReference type="EMBL" id="MXV51233.1"/>
    </source>
</evidence>
<dbReference type="InterPro" id="IPR012349">
    <property type="entry name" value="Split_barrel_FMN-bd"/>
</dbReference>
<protein>
    <submittedName>
        <fullName evidence="2">Pyridoxamine 5'-phosphate oxidase family protein</fullName>
    </submittedName>
</protein>
<dbReference type="Gene3D" id="2.30.110.10">
    <property type="entry name" value="Electron Transport, Fmn-binding Protein, Chain A"/>
    <property type="match status" value="1"/>
</dbReference>
<dbReference type="Pfam" id="PF16242">
    <property type="entry name" value="Pyrid_ox_like"/>
    <property type="match status" value="1"/>
</dbReference>
<dbReference type="InterPro" id="IPR052917">
    <property type="entry name" value="Stress-Dev_Protein"/>
</dbReference>
<evidence type="ECO:0000313" key="3">
    <source>
        <dbReference type="Proteomes" id="UP000466586"/>
    </source>
</evidence>
<reference evidence="2 3" key="1">
    <citation type="submission" date="2019-11" db="EMBL/GenBank/DDBJ databases">
        <title>Pedobacter sp. HMF7647 Genome sequencing and assembly.</title>
        <authorList>
            <person name="Kang H."/>
            <person name="Kim H."/>
            <person name="Joh K."/>
        </authorList>
    </citation>
    <scope>NUCLEOTIDE SEQUENCE [LARGE SCALE GENOMIC DNA]</scope>
    <source>
        <strain evidence="2 3">HMF7647</strain>
    </source>
</reference>
<keyword evidence="3" id="KW-1185">Reference proteome</keyword>
<accession>A0A7K1Y9G0</accession>
<organism evidence="2 3">
    <name type="scientific">Hufsiella arboris</name>
    <dbReference type="NCBI Taxonomy" id="2695275"/>
    <lineage>
        <taxon>Bacteria</taxon>
        <taxon>Pseudomonadati</taxon>
        <taxon>Bacteroidota</taxon>
        <taxon>Sphingobacteriia</taxon>
        <taxon>Sphingobacteriales</taxon>
        <taxon>Sphingobacteriaceae</taxon>
        <taxon>Hufsiella</taxon>
    </lineage>
</organism>
<proteinExistence type="predicted"/>
<feature type="domain" description="General stress protein FMN-binding split barrel" evidence="1">
    <location>
        <begin position="11"/>
        <end position="157"/>
    </location>
</feature>